<dbReference type="InterPro" id="IPR050332">
    <property type="entry name" value="GPCR_2"/>
</dbReference>
<dbReference type="GO" id="GO:0008528">
    <property type="term" value="F:G protein-coupled peptide receptor activity"/>
    <property type="evidence" value="ECO:0007669"/>
    <property type="project" value="TreeGrafter"/>
</dbReference>
<sequence length="135" mass="15364">MNVSYLEEEIPKSNVTLDQCRSAFADESQQLADAHPEGFCRVAFDSVLCWPPTPLNQTATVKCFSELFHIKYDDTQNATRDCLWNGTWSKSNYSMCKEIIVLSTDVETQTTIYFVGYTLSLVTLTIAMAIFTYFK</sequence>
<dbReference type="InterPro" id="IPR036445">
    <property type="entry name" value="GPCR_2_extracell_dom_sf"/>
</dbReference>
<dbReference type="InterPro" id="IPR001879">
    <property type="entry name" value="GPCR_2_extracellular_dom"/>
</dbReference>
<reference evidence="3 4" key="1">
    <citation type="submission" date="2019-01" db="EMBL/GenBank/DDBJ databases">
        <authorList>
            <person name="Sayadi A."/>
        </authorList>
    </citation>
    <scope>NUCLEOTIDE SEQUENCE [LARGE SCALE GENOMIC DNA]</scope>
</reference>
<evidence type="ECO:0000313" key="4">
    <source>
        <dbReference type="Proteomes" id="UP000410492"/>
    </source>
</evidence>
<organism evidence="3 4">
    <name type="scientific">Callosobruchus maculatus</name>
    <name type="common">Southern cowpea weevil</name>
    <name type="synonym">Pulse bruchid</name>
    <dbReference type="NCBI Taxonomy" id="64391"/>
    <lineage>
        <taxon>Eukaryota</taxon>
        <taxon>Metazoa</taxon>
        <taxon>Ecdysozoa</taxon>
        <taxon>Arthropoda</taxon>
        <taxon>Hexapoda</taxon>
        <taxon>Insecta</taxon>
        <taxon>Pterygota</taxon>
        <taxon>Neoptera</taxon>
        <taxon>Endopterygota</taxon>
        <taxon>Coleoptera</taxon>
        <taxon>Polyphaga</taxon>
        <taxon>Cucujiformia</taxon>
        <taxon>Chrysomeloidea</taxon>
        <taxon>Chrysomelidae</taxon>
        <taxon>Bruchinae</taxon>
        <taxon>Bruchini</taxon>
        <taxon>Callosobruchus</taxon>
    </lineage>
</organism>
<dbReference type="SMART" id="SM00008">
    <property type="entry name" value="HormR"/>
    <property type="match status" value="1"/>
</dbReference>
<proteinExistence type="predicted"/>
<feature type="non-terminal residue" evidence="3">
    <location>
        <position position="135"/>
    </location>
</feature>
<dbReference type="AlphaFoldDB" id="A0A653C744"/>
<dbReference type="Proteomes" id="UP000410492">
    <property type="component" value="Unassembled WGS sequence"/>
</dbReference>
<feature type="transmembrane region" description="Helical" evidence="1">
    <location>
        <begin position="112"/>
        <end position="134"/>
    </location>
</feature>
<dbReference type="GO" id="GO:0007188">
    <property type="term" value="P:adenylate cyclase-modulating G protein-coupled receptor signaling pathway"/>
    <property type="evidence" value="ECO:0007669"/>
    <property type="project" value="TreeGrafter"/>
</dbReference>
<dbReference type="PROSITE" id="PS50227">
    <property type="entry name" value="G_PROTEIN_RECEP_F2_3"/>
    <property type="match status" value="1"/>
</dbReference>
<dbReference type="GO" id="GO:0017046">
    <property type="term" value="F:peptide hormone binding"/>
    <property type="evidence" value="ECO:0007669"/>
    <property type="project" value="TreeGrafter"/>
</dbReference>
<dbReference type="SUPFAM" id="SSF111418">
    <property type="entry name" value="Hormone receptor domain"/>
    <property type="match status" value="1"/>
</dbReference>
<dbReference type="PANTHER" id="PTHR45620">
    <property type="entry name" value="PDF RECEPTOR-LIKE PROTEIN-RELATED"/>
    <property type="match status" value="1"/>
</dbReference>
<dbReference type="Gene3D" id="4.10.1240.10">
    <property type="entry name" value="GPCR, family 2, extracellular hormone receptor domain"/>
    <property type="match status" value="1"/>
</dbReference>
<dbReference type="OrthoDB" id="419889at2759"/>
<keyword evidence="1" id="KW-0812">Transmembrane</keyword>
<dbReference type="GO" id="GO:0005886">
    <property type="term" value="C:plasma membrane"/>
    <property type="evidence" value="ECO:0007669"/>
    <property type="project" value="TreeGrafter"/>
</dbReference>
<protein>
    <recommendedName>
        <fullName evidence="2">G-protein coupled receptors family 2 profile 1 domain-containing protein</fullName>
    </recommendedName>
</protein>
<feature type="domain" description="G-protein coupled receptors family 2 profile 1" evidence="2">
    <location>
        <begin position="19"/>
        <end position="100"/>
    </location>
</feature>
<dbReference type="GO" id="GO:0008036">
    <property type="term" value="F:diuretic hormone receptor activity"/>
    <property type="evidence" value="ECO:0007669"/>
    <property type="project" value="InterPro"/>
</dbReference>
<dbReference type="InterPro" id="IPR002001">
    <property type="entry name" value="GPCR_2_diuretic_rcpt"/>
</dbReference>
<dbReference type="EMBL" id="CAACVG010007100">
    <property type="protein sequence ID" value="VEN43665.1"/>
    <property type="molecule type" value="Genomic_DNA"/>
</dbReference>
<keyword evidence="1" id="KW-0472">Membrane</keyword>
<dbReference type="PANTHER" id="PTHR45620:SF15">
    <property type="entry name" value="DIURETIC HORMONE 44 RECEPTOR 1-RELATED"/>
    <property type="match status" value="1"/>
</dbReference>
<accession>A0A653C744</accession>
<keyword evidence="4" id="KW-1185">Reference proteome</keyword>
<evidence type="ECO:0000259" key="2">
    <source>
        <dbReference type="PROSITE" id="PS50227"/>
    </source>
</evidence>
<gene>
    <name evidence="3" type="ORF">CALMAC_LOCUS6733</name>
</gene>
<dbReference type="Pfam" id="PF02793">
    <property type="entry name" value="HRM"/>
    <property type="match status" value="1"/>
</dbReference>
<dbReference type="PRINTS" id="PR01127">
    <property type="entry name" value="DIUHORMONER"/>
</dbReference>
<evidence type="ECO:0000256" key="1">
    <source>
        <dbReference type="SAM" id="Phobius"/>
    </source>
</evidence>
<keyword evidence="1" id="KW-1133">Transmembrane helix</keyword>
<evidence type="ECO:0000313" key="3">
    <source>
        <dbReference type="EMBL" id="VEN43665.1"/>
    </source>
</evidence>
<name>A0A653C744_CALMS</name>